<dbReference type="InterPro" id="IPR020846">
    <property type="entry name" value="MFS_dom"/>
</dbReference>
<feature type="transmembrane region" description="Helical" evidence="5">
    <location>
        <begin position="240"/>
        <end position="259"/>
    </location>
</feature>
<feature type="transmembrane region" description="Helical" evidence="5">
    <location>
        <begin position="34"/>
        <end position="51"/>
    </location>
</feature>
<dbReference type="PROSITE" id="PS50850">
    <property type="entry name" value="MFS"/>
    <property type="match status" value="1"/>
</dbReference>
<dbReference type="EMBL" id="BSUJ01000001">
    <property type="protein sequence ID" value="GMA18421.1"/>
    <property type="molecule type" value="Genomic_DNA"/>
</dbReference>
<feature type="transmembrane region" description="Helical" evidence="5">
    <location>
        <begin position="164"/>
        <end position="187"/>
    </location>
</feature>
<keyword evidence="2 5" id="KW-0812">Transmembrane</keyword>
<feature type="transmembrane region" description="Helical" evidence="5">
    <location>
        <begin position="101"/>
        <end position="124"/>
    </location>
</feature>
<feature type="transmembrane region" description="Helical" evidence="5">
    <location>
        <begin position="71"/>
        <end position="94"/>
    </location>
</feature>
<keyword evidence="8" id="KW-1185">Reference proteome</keyword>
<gene>
    <name evidence="7" type="ORF">GCM10025862_04420</name>
</gene>
<dbReference type="SUPFAM" id="SSF103473">
    <property type="entry name" value="MFS general substrate transporter"/>
    <property type="match status" value="1"/>
</dbReference>
<feature type="domain" description="Major facilitator superfamily (MFS) profile" evidence="6">
    <location>
        <begin position="40"/>
        <end position="419"/>
    </location>
</feature>
<reference evidence="8" key="1">
    <citation type="journal article" date="2019" name="Int. J. Syst. Evol. Microbiol.">
        <title>The Global Catalogue of Microorganisms (GCM) 10K type strain sequencing project: providing services to taxonomists for standard genome sequencing and annotation.</title>
        <authorList>
            <consortium name="The Broad Institute Genomics Platform"/>
            <consortium name="The Broad Institute Genome Sequencing Center for Infectious Disease"/>
            <person name="Wu L."/>
            <person name="Ma J."/>
        </authorList>
    </citation>
    <scope>NUCLEOTIDE SEQUENCE [LARGE SCALE GENOMIC DNA]</scope>
    <source>
        <strain evidence="8">NBRC 105830</strain>
    </source>
</reference>
<keyword evidence="3 5" id="KW-1133">Transmembrane helix</keyword>
<organism evidence="7 8">
    <name type="scientific">Arsenicicoccus piscis</name>
    <dbReference type="NCBI Taxonomy" id="673954"/>
    <lineage>
        <taxon>Bacteria</taxon>
        <taxon>Bacillati</taxon>
        <taxon>Actinomycetota</taxon>
        <taxon>Actinomycetes</taxon>
        <taxon>Micrococcales</taxon>
        <taxon>Intrasporangiaceae</taxon>
        <taxon>Arsenicicoccus</taxon>
    </lineage>
</organism>
<dbReference type="PANTHER" id="PTHR23523:SF2">
    <property type="entry name" value="2-NITROIMIDAZOLE TRANSPORTER"/>
    <property type="match status" value="1"/>
</dbReference>
<evidence type="ECO:0000256" key="1">
    <source>
        <dbReference type="ARBA" id="ARBA00004651"/>
    </source>
</evidence>
<protein>
    <submittedName>
        <fullName evidence="7">MFS transporter</fullName>
    </submittedName>
</protein>
<evidence type="ECO:0000256" key="2">
    <source>
        <dbReference type="ARBA" id="ARBA00022692"/>
    </source>
</evidence>
<sequence>MSPIVPERRWLRGSVTLGPMPQPSAPRPTRPGPTIGAGVALIAVLVIAVNLRPGATTVGPVLAEVRTGLGIGAGLAGVLTALPGLCFALVGALAVRIAARIGVTAGITAGLVLIALALVLRSLVGSGVAFLALSVVALGGMAVGNVLVPAWIKRHSSDGGRRLMTVYSAGLTLGGSLGSLTAAPVAASAGWRAALGLWGLVALLAAALWAVLLMRERRVEAPDRAAPAQSPQARVHHSRVVVGLTGLFGIQSMNAYVQFGWLPQILRDAGMGKVEAGSVLAFVAALGVLGGLLMPTLIARSRDLSWAMWLFGLLLAAGYLGLLWRPAELAWLWATLLGLSGFAFPMAIALITARTRHPRTTAMVSGFVQPTGYLLAAAGPFLVGVVHDLTHGWTVVLWLLVASAVAMVAFGLRAAHPVYVDDELAR</sequence>
<proteinExistence type="predicted"/>
<feature type="transmembrane region" description="Helical" evidence="5">
    <location>
        <begin position="279"/>
        <end position="299"/>
    </location>
</feature>
<name>A0ABQ6HIY0_9MICO</name>
<dbReference type="InterPro" id="IPR036259">
    <property type="entry name" value="MFS_trans_sf"/>
</dbReference>
<dbReference type="Proteomes" id="UP001157109">
    <property type="component" value="Unassembled WGS sequence"/>
</dbReference>
<comment type="subcellular location">
    <subcellularLocation>
        <location evidence="1">Cell membrane</location>
        <topology evidence="1">Multi-pass membrane protein</topology>
    </subcellularLocation>
</comment>
<dbReference type="Pfam" id="PF07690">
    <property type="entry name" value="MFS_1"/>
    <property type="match status" value="1"/>
</dbReference>
<evidence type="ECO:0000256" key="5">
    <source>
        <dbReference type="SAM" id="Phobius"/>
    </source>
</evidence>
<keyword evidence="4 5" id="KW-0472">Membrane</keyword>
<evidence type="ECO:0000313" key="7">
    <source>
        <dbReference type="EMBL" id="GMA18421.1"/>
    </source>
</evidence>
<dbReference type="InterPro" id="IPR011701">
    <property type="entry name" value="MFS"/>
</dbReference>
<accession>A0ABQ6HIY0</accession>
<evidence type="ECO:0000256" key="3">
    <source>
        <dbReference type="ARBA" id="ARBA00022989"/>
    </source>
</evidence>
<dbReference type="PANTHER" id="PTHR23523">
    <property type="match status" value="1"/>
</dbReference>
<feature type="transmembrane region" description="Helical" evidence="5">
    <location>
        <begin position="363"/>
        <end position="386"/>
    </location>
</feature>
<feature type="transmembrane region" description="Helical" evidence="5">
    <location>
        <begin position="193"/>
        <end position="214"/>
    </location>
</feature>
<evidence type="ECO:0000259" key="6">
    <source>
        <dbReference type="PROSITE" id="PS50850"/>
    </source>
</evidence>
<dbReference type="InterPro" id="IPR052524">
    <property type="entry name" value="MFS_Cyanate_Porter"/>
</dbReference>
<feature type="transmembrane region" description="Helical" evidence="5">
    <location>
        <begin position="392"/>
        <end position="412"/>
    </location>
</feature>
<feature type="transmembrane region" description="Helical" evidence="5">
    <location>
        <begin position="130"/>
        <end position="152"/>
    </location>
</feature>
<comment type="caution">
    <text evidence="7">The sequence shown here is derived from an EMBL/GenBank/DDBJ whole genome shotgun (WGS) entry which is preliminary data.</text>
</comment>
<evidence type="ECO:0000256" key="4">
    <source>
        <dbReference type="ARBA" id="ARBA00023136"/>
    </source>
</evidence>
<feature type="transmembrane region" description="Helical" evidence="5">
    <location>
        <begin position="330"/>
        <end position="351"/>
    </location>
</feature>
<evidence type="ECO:0000313" key="8">
    <source>
        <dbReference type="Proteomes" id="UP001157109"/>
    </source>
</evidence>
<dbReference type="Gene3D" id="1.20.1250.20">
    <property type="entry name" value="MFS general substrate transporter like domains"/>
    <property type="match status" value="1"/>
</dbReference>
<feature type="transmembrane region" description="Helical" evidence="5">
    <location>
        <begin position="306"/>
        <end position="324"/>
    </location>
</feature>